<organism evidence="3 4">
    <name type="scientific">Exidia glandulosa HHB12029</name>
    <dbReference type="NCBI Taxonomy" id="1314781"/>
    <lineage>
        <taxon>Eukaryota</taxon>
        <taxon>Fungi</taxon>
        <taxon>Dikarya</taxon>
        <taxon>Basidiomycota</taxon>
        <taxon>Agaricomycotina</taxon>
        <taxon>Agaricomycetes</taxon>
        <taxon>Auriculariales</taxon>
        <taxon>Exidiaceae</taxon>
        <taxon>Exidia</taxon>
    </lineage>
</organism>
<evidence type="ECO:0000256" key="1">
    <source>
        <dbReference type="SAM" id="MobiDB-lite"/>
    </source>
</evidence>
<accession>A0A166M9G6</accession>
<dbReference type="OrthoDB" id="427969at2759"/>
<gene>
    <name evidence="3" type="ORF">EXIGLDRAFT_694930</name>
</gene>
<dbReference type="InParanoid" id="A0A166M9G6"/>
<dbReference type="PROSITE" id="PS00109">
    <property type="entry name" value="PROTEIN_KINASE_TYR"/>
    <property type="match status" value="1"/>
</dbReference>
<evidence type="ECO:0000313" key="3">
    <source>
        <dbReference type="EMBL" id="KZV77784.1"/>
    </source>
</evidence>
<feature type="non-terminal residue" evidence="3">
    <location>
        <position position="1"/>
    </location>
</feature>
<dbReference type="Gene3D" id="1.10.510.10">
    <property type="entry name" value="Transferase(Phosphotransferase) domain 1"/>
    <property type="match status" value="1"/>
</dbReference>
<keyword evidence="4" id="KW-1185">Reference proteome</keyword>
<proteinExistence type="predicted"/>
<reference evidence="3 4" key="1">
    <citation type="journal article" date="2016" name="Mol. Biol. Evol.">
        <title>Comparative Genomics of Early-Diverging Mushroom-Forming Fungi Provides Insights into the Origins of Lignocellulose Decay Capabilities.</title>
        <authorList>
            <person name="Nagy L.G."/>
            <person name="Riley R."/>
            <person name="Tritt A."/>
            <person name="Adam C."/>
            <person name="Daum C."/>
            <person name="Floudas D."/>
            <person name="Sun H."/>
            <person name="Yadav J.S."/>
            <person name="Pangilinan J."/>
            <person name="Larsson K.H."/>
            <person name="Matsuura K."/>
            <person name="Barry K."/>
            <person name="Labutti K."/>
            <person name="Kuo R."/>
            <person name="Ohm R.A."/>
            <person name="Bhattacharya S.S."/>
            <person name="Shirouzu T."/>
            <person name="Yoshinaga Y."/>
            <person name="Martin F.M."/>
            <person name="Grigoriev I.V."/>
            <person name="Hibbett D.S."/>
        </authorList>
    </citation>
    <scope>NUCLEOTIDE SEQUENCE [LARGE SCALE GENOMIC DNA]</scope>
    <source>
        <strain evidence="3 4">HHB12029</strain>
    </source>
</reference>
<dbReference type="EMBL" id="KV427599">
    <property type="protein sequence ID" value="KZV77784.1"/>
    <property type="molecule type" value="Genomic_DNA"/>
</dbReference>
<feature type="region of interest" description="Disordered" evidence="1">
    <location>
        <begin position="40"/>
        <end position="84"/>
    </location>
</feature>
<dbReference type="InterPro" id="IPR011009">
    <property type="entry name" value="Kinase-like_dom_sf"/>
</dbReference>
<dbReference type="AlphaFoldDB" id="A0A166M9G6"/>
<feature type="non-terminal residue" evidence="3">
    <location>
        <position position="263"/>
    </location>
</feature>
<feature type="domain" description="Protein kinase" evidence="2">
    <location>
        <begin position="122"/>
        <end position="263"/>
    </location>
</feature>
<evidence type="ECO:0000313" key="4">
    <source>
        <dbReference type="Proteomes" id="UP000077266"/>
    </source>
</evidence>
<dbReference type="GO" id="GO:0004672">
    <property type="term" value="F:protein kinase activity"/>
    <property type="evidence" value="ECO:0007669"/>
    <property type="project" value="InterPro"/>
</dbReference>
<dbReference type="PROSITE" id="PS50011">
    <property type="entry name" value="PROTEIN_KINASE_DOM"/>
    <property type="match status" value="1"/>
</dbReference>
<dbReference type="InterPro" id="IPR008266">
    <property type="entry name" value="Tyr_kinase_AS"/>
</dbReference>
<protein>
    <recommendedName>
        <fullName evidence="2">Protein kinase domain-containing protein</fullName>
    </recommendedName>
</protein>
<dbReference type="GO" id="GO:0005524">
    <property type="term" value="F:ATP binding"/>
    <property type="evidence" value="ECO:0007669"/>
    <property type="project" value="InterPro"/>
</dbReference>
<name>A0A166M9G6_EXIGL</name>
<evidence type="ECO:0000259" key="2">
    <source>
        <dbReference type="PROSITE" id="PS50011"/>
    </source>
</evidence>
<sequence length="263" mass="28101">PTNPQQLHLHGLADLAVAGPRMKADLTVIMPPRTLPLPARLPSPSAAVGMDLDDGQSLPSLDGHADLDDVSMTSSPLPSPPTSMSVDHVVIVEQSEEPVDCPSPPRPKSAPPMLTSSEALAIRVTAALHTGPEARTFLGNILHKEDSVVVKIYPSMDRVVALSEASALVEAKKRAGDVVPQFLGIFGGNRVREPLAVVMRCCGKAPKDFDAISADDKISIRSAFVKLHDMGIEHRDVAPRNVVLDEKTGKWTVVDFAMADLTH</sequence>
<dbReference type="Proteomes" id="UP000077266">
    <property type="component" value="Unassembled WGS sequence"/>
</dbReference>
<dbReference type="SUPFAM" id="SSF56112">
    <property type="entry name" value="Protein kinase-like (PK-like)"/>
    <property type="match status" value="1"/>
</dbReference>
<dbReference type="InterPro" id="IPR000719">
    <property type="entry name" value="Prot_kinase_dom"/>
</dbReference>